<accession>A0ABX6T4X8</accession>
<dbReference type="RefSeq" id="WP_187707893.1">
    <property type="nucleotide sequence ID" value="NZ_CP060782.1"/>
</dbReference>
<name>A0ABX6T4X8_9SPHN</name>
<dbReference type="Proteomes" id="UP000516105">
    <property type="component" value="Chromosome"/>
</dbReference>
<evidence type="ECO:0000313" key="2">
    <source>
        <dbReference type="EMBL" id="QNP44936.1"/>
    </source>
</evidence>
<feature type="signal peptide" evidence="1">
    <location>
        <begin position="1"/>
        <end position="25"/>
    </location>
</feature>
<keyword evidence="3" id="KW-1185">Reference proteome</keyword>
<reference evidence="2 3" key="1">
    <citation type="submission" date="2020-08" db="EMBL/GenBank/DDBJ databases">
        <title>Genome sequence of Sphingomonas sediminicola KACC 15039T.</title>
        <authorList>
            <person name="Hyun D.-W."/>
            <person name="Bae J.-W."/>
        </authorList>
    </citation>
    <scope>NUCLEOTIDE SEQUENCE [LARGE SCALE GENOMIC DNA]</scope>
    <source>
        <strain evidence="2 3">KACC 15039</strain>
    </source>
</reference>
<organism evidence="2 3">
    <name type="scientific">Sphingomonas sediminicola</name>
    <dbReference type="NCBI Taxonomy" id="386874"/>
    <lineage>
        <taxon>Bacteria</taxon>
        <taxon>Pseudomonadati</taxon>
        <taxon>Pseudomonadota</taxon>
        <taxon>Alphaproteobacteria</taxon>
        <taxon>Sphingomonadales</taxon>
        <taxon>Sphingomonadaceae</taxon>
        <taxon>Sphingomonas</taxon>
    </lineage>
</organism>
<sequence>MTMFTKIFASAAGIAALATAAPAAAQYYSYAPRYASPYGAPYGNAYGYNANVTNMAAQQCAAAVQSRLNRSVGMTGILGAVLGARQPSGRVLQVTQVSPNRRSMTVRGLATSGRAYAYSPYGYGAYGATGYSYQPDLSFRCSVDYRGYIRDVDVYRR</sequence>
<protein>
    <submittedName>
        <fullName evidence="2">Uncharacterized protein</fullName>
    </submittedName>
</protein>
<keyword evidence="1" id="KW-0732">Signal</keyword>
<feature type="chain" id="PRO_5047034333" evidence="1">
    <location>
        <begin position="26"/>
        <end position="157"/>
    </location>
</feature>
<evidence type="ECO:0000256" key="1">
    <source>
        <dbReference type="SAM" id="SignalP"/>
    </source>
</evidence>
<evidence type="ECO:0000313" key="3">
    <source>
        <dbReference type="Proteomes" id="UP000516105"/>
    </source>
</evidence>
<proteinExistence type="predicted"/>
<gene>
    <name evidence="2" type="ORF">H9L14_09385</name>
</gene>
<dbReference type="EMBL" id="CP060782">
    <property type="protein sequence ID" value="QNP44936.1"/>
    <property type="molecule type" value="Genomic_DNA"/>
</dbReference>